<dbReference type="Gene3D" id="3.40.710.10">
    <property type="entry name" value="DD-peptidase/beta-lactamase superfamily"/>
    <property type="match status" value="1"/>
</dbReference>
<feature type="signal peptide" evidence="1">
    <location>
        <begin position="1"/>
        <end position="21"/>
    </location>
</feature>
<dbReference type="Proteomes" id="UP000244677">
    <property type="component" value="Chromosome"/>
</dbReference>
<keyword evidence="4" id="KW-1185">Reference proteome</keyword>
<proteinExistence type="predicted"/>
<dbReference type="RefSeq" id="WP_108738354.1">
    <property type="nucleotide sequence ID" value="NZ_CP020919.1"/>
</dbReference>
<feature type="domain" description="Beta-lactamase-related" evidence="2">
    <location>
        <begin position="30"/>
        <end position="394"/>
    </location>
</feature>
<evidence type="ECO:0000313" key="4">
    <source>
        <dbReference type="Proteomes" id="UP000244677"/>
    </source>
</evidence>
<name>A0A2S1LT06_9FLAO</name>
<evidence type="ECO:0000259" key="2">
    <source>
        <dbReference type="Pfam" id="PF00144"/>
    </source>
</evidence>
<evidence type="ECO:0000256" key="1">
    <source>
        <dbReference type="SAM" id="SignalP"/>
    </source>
</evidence>
<protein>
    <recommendedName>
        <fullName evidence="2">Beta-lactamase-related domain-containing protein</fullName>
    </recommendedName>
</protein>
<dbReference type="EMBL" id="CP020919">
    <property type="protein sequence ID" value="AWG26854.1"/>
    <property type="molecule type" value="Genomic_DNA"/>
</dbReference>
<keyword evidence="1" id="KW-0732">Signal</keyword>
<accession>A0A2S1LT06</accession>
<dbReference type="PANTHER" id="PTHR43283">
    <property type="entry name" value="BETA-LACTAMASE-RELATED"/>
    <property type="match status" value="1"/>
</dbReference>
<dbReference type="InterPro" id="IPR001466">
    <property type="entry name" value="Beta-lactam-related"/>
</dbReference>
<dbReference type="OrthoDB" id="1522765at2"/>
<dbReference type="KEGG" id="fki:FK004_17275"/>
<evidence type="ECO:0000313" key="3">
    <source>
        <dbReference type="EMBL" id="AWG26854.1"/>
    </source>
</evidence>
<organism evidence="3 4">
    <name type="scientific">Flavobacterium kingsejongi</name>
    <dbReference type="NCBI Taxonomy" id="1678728"/>
    <lineage>
        <taxon>Bacteria</taxon>
        <taxon>Pseudomonadati</taxon>
        <taxon>Bacteroidota</taxon>
        <taxon>Flavobacteriia</taxon>
        <taxon>Flavobacteriales</taxon>
        <taxon>Flavobacteriaceae</taxon>
        <taxon>Flavobacterium</taxon>
    </lineage>
</organism>
<dbReference type="InterPro" id="IPR012338">
    <property type="entry name" value="Beta-lactam/transpept-like"/>
</dbReference>
<dbReference type="SUPFAM" id="SSF56601">
    <property type="entry name" value="beta-lactamase/transpeptidase-like"/>
    <property type="match status" value="1"/>
</dbReference>
<dbReference type="Pfam" id="PF00144">
    <property type="entry name" value="Beta-lactamase"/>
    <property type="match status" value="1"/>
</dbReference>
<dbReference type="PANTHER" id="PTHR43283:SF3">
    <property type="entry name" value="BETA-LACTAMASE FAMILY PROTEIN (AFU_ORTHOLOGUE AFUA_5G07500)"/>
    <property type="match status" value="1"/>
</dbReference>
<gene>
    <name evidence="3" type="ORF">FK004_17275</name>
</gene>
<dbReference type="InterPro" id="IPR050789">
    <property type="entry name" value="Diverse_Enzym_Activities"/>
</dbReference>
<reference evidence="3 4" key="1">
    <citation type="submission" date="2017-04" db="EMBL/GenBank/DDBJ databases">
        <title>Complete genome sequence of Flavobacterium kingsejong AJ004.</title>
        <authorList>
            <person name="Lee P.C."/>
        </authorList>
    </citation>
    <scope>NUCLEOTIDE SEQUENCE [LARGE SCALE GENOMIC DNA]</scope>
    <source>
        <strain evidence="3 4">AJ004</strain>
    </source>
</reference>
<feature type="chain" id="PRO_5015776112" description="Beta-lactamase-related domain-containing protein" evidence="1">
    <location>
        <begin position="22"/>
        <end position="422"/>
    </location>
</feature>
<sequence>MFRYSFIAAVAALGVQAAAQAPSTLPAKNIDRLAETLLQQQTVSGITILLVKDGKTIYNKAFGTADASGSVPMKTNSIFRIASQTKAVTSLAAMLLWEEGKFLLDEPVSKYIPEFKNPQVLADFNKRDSTYTTVAAKREITIRDLLRHTSGISYPVFSIDERMSAIYAKNGIATGIGSTGVLADQIRKLGQQPLLHQPGAAFTYGLNTDVLGYLVEVWSGMPLEAFLRQRIFEPLAMHDTYFRIPETKSNRLVALMTKNANGFVAVNSPIYEGNAFNYPLQEGVYASGGAGLSSTTTDYARFLQLFLNNGKVGGKQLIGSRTIALMLTNQLAPGTKINGEDENFQFGLGFSLVTEKNKFLHSIGIGSFYWGGAFNTHYWVDPKEKLIGLVFTQEYMPESYWDLGYRFKNMIYSTLASETLKK</sequence>
<dbReference type="AlphaFoldDB" id="A0A2S1LT06"/>